<dbReference type="GO" id="GO:0005576">
    <property type="term" value="C:extracellular region"/>
    <property type="evidence" value="ECO:0007669"/>
    <property type="project" value="UniProtKB-ARBA"/>
</dbReference>
<evidence type="ECO:0000259" key="4">
    <source>
        <dbReference type="PROSITE" id="PS50835"/>
    </source>
</evidence>
<dbReference type="InterPro" id="IPR007110">
    <property type="entry name" value="Ig-like_dom"/>
</dbReference>
<dbReference type="GO" id="GO:0002250">
    <property type="term" value="P:adaptive immune response"/>
    <property type="evidence" value="ECO:0007669"/>
    <property type="project" value="UniProtKB-KW"/>
</dbReference>
<dbReference type="InterPro" id="IPR036179">
    <property type="entry name" value="Ig-like_dom_sf"/>
</dbReference>
<keyword evidence="2" id="KW-1064">Adaptive immunity</keyword>
<organism evidence="5 6">
    <name type="scientific">Oncorhynchus mykiss</name>
    <name type="common">Rainbow trout</name>
    <name type="synonym">Salmo gairdneri</name>
    <dbReference type="NCBI Taxonomy" id="8022"/>
    <lineage>
        <taxon>Eukaryota</taxon>
        <taxon>Metazoa</taxon>
        <taxon>Chordata</taxon>
        <taxon>Craniata</taxon>
        <taxon>Vertebrata</taxon>
        <taxon>Euteleostomi</taxon>
        <taxon>Actinopterygii</taxon>
        <taxon>Neopterygii</taxon>
        <taxon>Teleostei</taxon>
        <taxon>Protacanthopterygii</taxon>
        <taxon>Salmoniformes</taxon>
        <taxon>Salmonidae</taxon>
        <taxon>Salmoninae</taxon>
        <taxon>Oncorhynchus</taxon>
    </lineage>
</organism>
<dbReference type="EMBL" id="FR908272">
    <property type="protein sequence ID" value="CDQ87976.1"/>
    <property type="molecule type" value="Genomic_DNA"/>
</dbReference>
<dbReference type="Pfam" id="PF07686">
    <property type="entry name" value="V-set"/>
    <property type="match status" value="1"/>
</dbReference>
<evidence type="ECO:0000313" key="6">
    <source>
        <dbReference type="Proteomes" id="UP000193380"/>
    </source>
</evidence>
<evidence type="ECO:0000313" key="5">
    <source>
        <dbReference type="EMBL" id="CDQ87976.1"/>
    </source>
</evidence>
<dbReference type="InterPro" id="IPR013106">
    <property type="entry name" value="Ig_V-set"/>
</dbReference>
<gene>
    <name evidence="5" type="ORF">GSONMT00044645001</name>
</gene>
<dbReference type="AlphaFoldDB" id="A0A060Y8A3"/>
<evidence type="ECO:0000256" key="1">
    <source>
        <dbReference type="ARBA" id="ARBA00022859"/>
    </source>
</evidence>
<dbReference type="PANTHER" id="PTHR23266">
    <property type="entry name" value="IMMUNOGLOBULIN HEAVY CHAIN"/>
    <property type="match status" value="1"/>
</dbReference>
<name>A0A060Y8A3_ONCMY</name>
<reference evidence="5" key="2">
    <citation type="submission" date="2014-03" db="EMBL/GenBank/DDBJ databases">
        <authorList>
            <person name="Genoscope - CEA"/>
        </authorList>
    </citation>
    <scope>NUCLEOTIDE SEQUENCE</scope>
</reference>
<dbReference type="InterPro" id="IPR050199">
    <property type="entry name" value="IgHV"/>
</dbReference>
<dbReference type="GO" id="GO:0019814">
    <property type="term" value="C:immunoglobulin complex"/>
    <property type="evidence" value="ECO:0007669"/>
    <property type="project" value="UniProtKB-KW"/>
</dbReference>
<dbReference type="SUPFAM" id="SSF48726">
    <property type="entry name" value="Immunoglobulin"/>
    <property type="match status" value="1"/>
</dbReference>
<dbReference type="Proteomes" id="UP000193380">
    <property type="component" value="Unassembled WGS sequence"/>
</dbReference>
<dbReference type="PROSITE" id="PS50835">
    <property type="entry name" value="IG_LIKE"/>
    <property type="match status" value="1"/>
</dbReference>
<sequence>MAHSIVIKSTLPYSSSTQTMFPASLLLLAAASCVYCDIELIQSGPVVIEPGVSFSISCKFSGFSISSYCLGWIRQAEGKALEHVGVTCSSSTYTVDSLKSKITSRYDSSSSTVFLQGNNFQTEDTAVYYCARRTQ</sequence>
<feature type="domain" description="Ig-like" evidence="4">
    <location>
        <begin position="22"/>
        <end position="135"/>
    </location>
</feature>
<protein>
    <recommendedName>
        <fullName evidence="4">Ig-like domain-containing protein</fullName>
    </recommendedName>
</protein>
<evidence type="ECO:0000256" key="2">
    <source>
        <dbReference type="ARBA" id="ARBA00023130"/>
    </source>
</evidence>
<dbReference type="Gene3D" id="2.60.40.10">
    <property type="entry name" value="Immunoglobulins"/>
    <property type="match status" value="1"/>
</dbReference>
<proteinExistence type="predicted"/>
<keyword evidence="1" id="KW-0391">Immunity</keyword>
<reference evidence="5" key="1">
    <citation type="journal article" date="2014" name="Nat. Commun.">
        <title>The rainbow trout genome provides novel insights into evolution after whole-genome duplication in vertebrates.</title>
        <authorList>
            <person name="Berthelot C."/>
            <person name="Brunet F."/>
            <person name="Chalopin D."/>
            <person name="Juanchich A."/>
            <person name="Bernard M."/>
            <person name="Noel B."/>
            <person name="Bento P."/>
            <person name="Da Silva C."/>
            <person name="Labadie K."/>
            <person name="Alberti A."/>
            <person name="Aury J.M."/>
            <person name="Louis A."/>
            <person name="Dehais P."/>
            <person name="Bardou P."/>
            <person name="Montfort J."/>
            <person name="Klopp C."/>
            <person name="Cabau C."/>
            <person name="Gaspin C."/>
            <person name="Thorgaard G.H."/>
            <person name="Boussaha M."/>
            <person name="Quillet E."/>
            <person name="Guyomard R."/>
            <person name="Galiana D."/>
            <person name="Bobe J."/>
            <person name="Volff J.N."/>
            <person name="Genet C."/>
            <person name="Wincker P."/>
            <person name="Jaillon O."/>
            <person name="Roest Crollius H."/>
            <person name="Guiguen Y."/>
        </authorList>
    </citation>
    <scope>NUCLEOTIDE SEQUENCE [LARGE SCALE GENOMIC DNA]</scope>
</reference>
<keyword evidence="3" id="KW-1280">Immunoglobulin</keyword>
<evidence type="ECO:0000256" key="3">
    <source>
        <dbReference type="ARBA" id="ARBA00043265"/>
    </source>
</evidence>
<dbReference type="PaxDb" id="8022-A0A060Y8A3"/>
<dbReference type="SMART" id="SM00406">
    <property type="entry name" value="IGv"/>
    <property type="match status" value="1"/>
</dbReference>
<accession>A0A060Y8A3</accession>
<dbReference type="InterPro" id="IPR013783">
    <property type="entry name" value="Ig-like_fold"/>
</dbReference>